<keyword evidence="5" id="KW-0131">Cell cycle</keyword>
<dbReference type="CDD" id="cd01127">
    <property type="entry name" value="TrwB_TraG_TraD_VirD4"/>
    <property type="match status" value="1"/>
</dbReference>
<keyword evidence="2 3" id="KW-0067">ATP-binding</keyword>
<name>A0A1B2HFR5_9PSEU</name>
<gene>
    <name evidence="5" type="ORF">BBK82_11170</name>
</gene>
<evidence type="ECO:0000256" key="2">
    <source>
        <dbReference type="ARBA" id="ARBA00022840"/>
    </source>
</evidence>
<dbReference type="KEGG" id="led:BBK82_11170"/>
<keyword evidence="1 3" id="KW-0547">Nucleotide-binding</keyword>
<dbReference type="Pfam" id="PF01580">
    <property type="entry name" value="FtsK_SpoIIIE"/>
    <property type="match status" value="1"/>
</dbReference>
<dbReference type="SUPFAM" id="SSF52540">
    <property type="entry name" value="P-loop containing nucleoside triphosphate hydrolases"/>
    <property type="match status" value="1"/>
</dbReference>
<reference evidence="5 6" key="1">
    <citation type="submission" date="2016-07" db="EMBL/GenBank/DDBJ databases">
        <title>Complete genome sequence of the Lentzea guizhouensis DHS C013.</title>
        <authorList>
            <person name="Cao C."/>
        </authorList>
    </citation>
    <scope>NUCLEOTIDE SEQUENCE [LARGE SCALE GENOMIC DNA]</scope>
    <source>
        <strain evidence="5 6">DHS C013</strain>
    </source>
</reference>
<dbReference type="PROSITE" id="PS50901">
    <property type="entry name" value="FTSK"/>
    <property type="match status" value="1"/>
</dbReference>
<dbReference type="PANTHER" id="PTHR22683">
    <property type="entry name" value="SPORULATION PROTEIN RELATED"/>
    <property type="match status" value="1"/>
</dbReference>
<dbReference type="InterPro" id="IPR050206">
    <property type="entry name" value="FtsK/SpoIIIE/SftA"/>
</dbReference>
<dbReference type="OrthoDB" id="9807790at2"/>
<dbReference type="RefSeq" id="WP_065914943.1">
    <property type="nucleotide sequence ID" value="NZ_CP016793.1"/>
</dbReference>
<sequence length="939" mass="103076">MSRRDDRRRRIEEAFEEFQRAVAAALGSVAREHRALATEHAKDMFEFTVRGMGIDRAMRDSALTQVTRFLTVDEKRTAQPRQAPLSMAEFAERLAQIEHDWQQSYHEWTATGPDQLTALVNSVAAGPASWPHESWLGTPGTHDGSEGVPELWRIGTGVVTSAPETAPFPVAVPLLDQAHLHVASGSDSRQLADTLVENLLLRVLSHFQPGLVHVHVWDVGQLTGSLPGLYPLTRAGLLTVHDPARLHELLDELSEHIRQVHTKVLVDGHLTVRSVSGEGRRTEPWRIAVLFGNRKALKEEHQQQLQRVARNGLACGVQLFIVDIPITVNSPVETVSLRGDGTAVCTMTGKHVTVTLDPALPRTLVPRACAAIADKREERRSRMSTFGDLLPERPWTENSAAGVVAPVGFDDGEPVCVQLGDTSPHALIGGPSGSGKTNFLYAMLGSLCARYSPDELELYLLDFKEGVSFAQFAPGRKDPSWLPHARLVGVNVNTDREFGVALLRFLSDEMRRRADAAKQHEVTKLEHLRAEDPGGRWPRIVAVIDEFQYLFGERDQVTAAATQLLEDVARRGRSQGIHLVLSSQDVSGIEGFWGKSAIFEQFTVRIALPKARRVLAEPQNDAAVELPRWHAVINHESGVKPGNEIARIPDSTSKGTMDFLQNELWRRDPGQAPGLFDGSKVPLLDALPDFLDLRPGDASPTVLLGQVIDVAGSAARVRFARTPGRNIAVIGSVVQDAAAVLGGAAASLGRQHLAHEARFSLVCLVEEAMPAALHLMKRLSADGHDASVIEMGDVRALLDETAERLRSINTGETDAPLTPHYLVLYGVDAAQTLLEQKDPATRSSSLDSLRTVLKHGPENRTHVLGWWRGVQRLKASLPPGVYDDIGAWVAFDVQGKELLSLGPEQVMAWSPRPRRGLFFDRFEHSRPQVIIPFDTGEVS</sequence>
<feature type="binding site" evidence="3">
    <location>
        <begin position="430"/>
        <end position="437"/>
    </location>
    <ligand>
        <name>ATP</name>
        <dbReference type="ChEBI" id="CHEBI:30616"/>
    </ligand>
</feature>
<proteinExistence type="predicted"/>
<keyword evidence="5" id="KW-0132">Cell division</keyword>
<dbReference type="GO" id="GO:0051301">
    <property type="term" value="P:cell division"/>
    <property type="evidence" value="ECO:0007669"/>
    <property type="project" value="UniProtKB-KW"/>
</dbReference>
<evidence type="ECO:0000313" key="6">
    <source>
        <dbReference type="Proteomes" id="UP000093053"/>
    </source>
</evidence>
<feature type="domain" description="FtsK" evidence="4">
    <location>
        <begin position="412"/>
        <end position="617"/>
    </location>
</feature>
<dbReference type="InterPro" id="IPR002543">
    <property type="entry name" value="FtsK_dom"/>
</dbReference>
<dbReference type="InterPro" id="IPR027417">
    <property type="entry name" value="P-loop_NTPase"/>
</dbReference>
<dbReference type="PANTHER" id="PTHR22683:SF41">
    <property type="entry name" value="DNA TRANSLOCASE FTSK"/>
    <property type="match status" value="1"/>
</dbReference>
<keyword evidence="6" id="KW-1185">Reference proteome</keyword>
<evidence type="ECO:0000256" key="1">
    <source>
        <dbReference type="ARBA" id="ARBA00022741"/>
    </source>
</evidence>
<dbReference type="AlphaFoldDB" id="A0A1B2HFR5"/>
<dbReference type="GO" id="GO:0005524">
    <property type="term" value="F:ATP binding"/>
    <property type="evidence" value="ECO:0007669"/>
    <property type="project" value="UniProtKB-UniRule"/>
</dbReference>
<accession>A0A1B2HFR5</accession>
<dbReference type="STRING" id="1586287.BBK82_11170"/>
<evidence type="ECO:0000313" key="5">
    <source>
        <dbReference type="EMBL" id="ANZ36541.1"/>
    </source>
</evidence>
<evidence type="ECO:0000256" key="3">
    <source>
        <dbReference type="PROSITE-ProRule" id="PRU00289"/>
    </source>
</evidence>
<dbReference type="Gene3D" id="3.40.50.300">
    <property type="entry name" value="P-loop containing nucleotide triphosphate hydrolases"/>
    <property type="match status" value="2"/>
</dbReference>
<evidence type="ECO:0000259" key="4">
    <source>
        <dbReference type="PROSITE" id="PS50901"/>
    </source>
</evidence>
<dbReference type="Proteomes" id="UP000093053">
    <property type="component" value="Chromosome"/>
</dbReference>
<dbReference type="GO" id="GO:0003677">
    <property type="term" value="F:DNA binding"/>
    <property type="evidence" value="ECO:0007669"/>
    <property type="project" value="InterPro"/>
</dbReference>
<dbReference type="EMBL" id="CP016793">
    <property type="protein sequence ID" value="ANZ36541.1"/>
    <property type="molecule type" value="Genomic_DNA"/>
</dbReference>
<organism evidence="5 6">
    <name type="scientific">Lentzea guizhouensis</name>
    <dbReference type="NCBI Taxonomy" id="1586287"/>
    <lineage>
        <taxon>Bacteria</taxon>
        <taxon>Bacillati</taxon>
        <taxon>Actinomycetota</taxon>
        <taxon>Actinomycetes</taxon>
        <taxon>Pseudonocardiales</taxon>
        <taxon>Pseudonocardiaceae</taxon>
        <taxon>Lentzea</taxon>
    </lineage>
</organism>
<protein>
    <submittedName>
        <fullName evidence="5">Cell division protein FtsK</fullName>
    </submittedName>
</protein>